<dbReference type="Pfam" id="PF07690">
    <property type="entry name" value="MFS_1"/>
    <property type="match status" value="1"/>
</dbReference>
<evidence type="ECO:0000256" key="4">
    <source>
        <dbReference type="ARBA" id="ARBA00022989"/>
    </source>
</evidence>
<feature type="compositionally biased region" description="Basic residues" evidence="6">
    <location>
        <begin position="464"/>
        <end position="476"/>
    </location>
</feature>
<dbReference type="CDD" id="cd17341">
    <property type="entry name" value="MFS_NRT2_like"/>
    <property type="match status" value="1"/>
</dbReference>
<organism evidence="8 9">
    <name type="scientific">Mycobacterium ulcerans str. Harvey</name>
    <dbReference type="NCBI Taxonomy" id="1299332"/>
    <lineage>
        <taxon>Bacteria</taxon>
        <taxon>Bacillati</taxon>
        <taxon>Actinomycetota</taxon>
        <taxon>Actinomycetes</taxon>
        <taxon>Mycobacteriales</taxon>
        <taxon>Mycobacteriaceae</taxon>
        <taxon>Mycobacterium</taxon>
        <taxon>Mycobacterium ulcerans group</taxon>
    </lineage>
</organism>
<evidence type="ECO:0000256" key="7">
    <source>
        <dbReference type="SAM" id="Phobius"/>
    </source>
</evidence>
<name>A0ABN0R524_MYCUL</name>
<comment type="subcellular location">
    <subcellularLocation>
        <location evidence="1">Membrane</location>
        <topology evidence="1">Multi-pass membrane protein</topology>
    </subcellularLocation>
</comment>
<feature type="transmembrane region" description="Helical" evidence="7">
    <location>
        <begin position="193"/>
        <end position="214"/>
    </location>
</feature>
<evidence type="ECO:0000313" key="8">
    <source>
        <dbReference type="EMBL" id="EUA91934.1"/>
    </source>
</evidence>
<evidence type="ECO:0000313" key="9">
    <source>
        <dbReference type="Proteomes" id="UP000020681"/>
    </source>
</evidence>
<comment type="caution">
    <text evidence="8">The sequence shown here is derived from an EMBL/GenBank/DDBJ whole genome shotgun (WGS) entry which is preliminary data.</text>
</comment>
<dbReference type="InterPro" id="IPR044772">
    <property type="entry name" value="NO3_transporter"/>
</dbReference>
<feature type="region of interest" description="Disordered" evidence="6">
    <location>
        <begin position="460"/>
        <end position="506"/>
    </location>
</feature>
<evidence type="ECO:0000256" key="2">
    <source>
        <dbReference type="ARBA" id="ARBA00008432"/>
    </source>
</evidence>
<proteinExistence type="inferred from homology"/>
<feature type="transmembrane region" description="Helical" evidence="7">
    <location>
        <begin position="155"/>
        <end position="181"/>
    </location>
</feature>
<keyword evidence="9" id="KW-1185">Reference proteome</keyword>
<feature type="transmembrane region" description="Helical" evidence="7">
    <location>
        <begin position="29"/>
        <end position="46"/>
    </location>
</feature>
<keyword evidence="4 7" id="KW-1133">Transmembrane helix</keyword>
<feature type="transmembrane region" description="Helical" evidence="7">
    <location>
        <begin position="307"/>
        <end position="329"/>
    </location>
</feature>
<accession>A0ABN0R524</accession>
<feature type="transmembrane region" description="Helical" evidence="7">
    <location>
        <begin position="396"/>
        <end position="417"/>
    </location>
</feature>
<keyword evidence="5 7" id="KW-0472">Membrane</keyword>
<dbReference type="EMBL" id="JAOL01000083">
    <property type="protein sequence ID" value="EUA91934.1"/>
    <property type="molecule type" value="Genomic_DNA"/>
</dbReference>
<feature type="transmembrane region" description="Helical" evidence="7">
    <location>
        <begin position="429"/>
        <end position="447"/>
    </location>
</feature>
<dbReference type="InterPro" id="IPR036259">
    <property type="entry name" value="MFS_trans_sf"/>
</dbReference>
<keyword evidence="3 7" id="KW-0812">Transmembrane</keyword>
<feature type="transmembrane region" description="Helical" evidence="7">
    <location>
        <begin position="235"/>
        <end position="255"/>
    </location>
</feature>
<feature type="transmembrane region" description="Helical" evidence="7">
    <location>
        <begin position="95"/>
        <end position="115"/>
    </location>
</feature>
<dbReference type="Proteomes" id="UP000020681">
    <property type="component" value="Unassembled WGS sequence"/>
</dbReference>
<protein>
    <submittedName>
        <fullName evidence="8">Major Facilitator Superfamily protein</fullName>
    </submittedName>
</protein>
<dbReference type="PANTHER" id="PTHR23515">
    <property type="entry name" value="HIGH-AFFINITY NITRATE TRANSPORTER 2.3"/>
    <property type="match status" value="1"/>
</dbReference>
<comment type="similarity">
    <text evidence="2">Belongs to the major facilitator superfamily. Nitrate/nitrite porter (TC 2.A.1.8) family.</text>
</comment>
<dbReference type="InterPro" id="IPR011701">
    <property type="entry name" value="MFS"/>
</dbReference>
<evidence type="ECO:0000256" key="5">
    <source>
        <dbReference type="ARBA" id="ARBA00023136"/>
    </source>
</evidence>
<dbReference type="SUPFAM" id="SSF103473">
    <property type="entry name" value="MFS general substrate transporter"/>
    <property type="match status" value="1"/>
</dbReference>
<feature type="transmembrane region" description="Helical" evidence="7">
    <location>
        <begin position="341"/>
        <end position="361"/>
    </location>
</feature>
<feature type="transmembrane region" description="Helical" evidence="7">
    <location>
        <begin position="121"/>
        <end position="143"/>
    </location>
</feature>
<evidence type="ECO:0000256" key="6">
    <source>
        <dbReference type="SAM" id="MobiDB-lite"/>
    </source>
</evidence>
<reference evidence="8 9" key="1">
    <citation type="submission" date="2014-01" db="EMBL/GenBank/DDBJ databases">
        <authorList>
            <person name="Dobos K."/>
            <person name="Lenaerts A."/>
            <person name="Ordway D."/>
            <person name="DeGroote M.A."/>
            <person name="Parker T."/>
            <person name="Sizemore C."/>
            <person name="Tallon L.J."/>
            <person name="Sadzewicz L.K."/>
            <person name="Sengamalay N."/>
            <person name="Fraser C.M."/>
            <person name="Hine E."/>
            <person name="Shefchek K.A."/>
            <person name="Das S.P."/>
            <person name="Tettelin H."/>
        </authorList>
    </citation>
    <scope>NUCLEOTIDE SEQUENCE [LARGE SCALE GENOMIC DNA]</scope>
    <source>
        <strain evidence="8 9">Harvey</strain>
    </source>
</reference>
<evidence type="ECO:0000256" key="3">
    <source>
        <dbReference type="ARBA" id="ARBA00022692"/>
    </source>
</evidence>
<evidence type="ECO:0000256" key="1">
    <source>
        <dbReference type="ARBA" id="ARBA00004141"/>
    </source>
</evidence>
<gene>
    <name evidence="8" type="ORF">I551_1564</name>
</gene>
<sequence length="506" mass="53844">MARSRITDWHPEDTVAWANGNYAIARRNLTWLVLNAHIAFSVWYLWSVMVLFMPQSIYGFTTGDKLLLDATASLVGALVRIPYAMAANWFGGSTWTTISSLVLLIPTLGTIVLLAHPGLPLWPYLVCAAFTGLGGGNYSGSLAKVDGLFPQRLKGFVLGLTGGMANLGSAAVQMVGLVVLATAGHAAPYRVCAIYLVLLTIGGIGAALFMDDVVAHRTGLSLNNLRSILTVPDSWTISLLYMCASGSFLGFAFAFGQVLQHNFAAAGETQAHASLHAAQIAFIGPLLGSLARNVGGKLSDRFGGGHVTLTVFSAAILAGGFLVGVSIYADEAEERGDPVSGFMMAGYIVGFIALFIVCGAGKGAVYKLIPSVFEERSRGLSLNAAQRHHWARVRSGALIGFAGSFGALGGVGINMALRQSYVSTGTETPAFWIFFACYIGAAILTWVRYVRPTETAAGAAGRPLHFRHPHPSRRQSRPPNQPRRSRSRPELDRGVAYPMPPSRGGE</sequence>
<dbReference type="Gene3D" id="1.20.1250.20">
    <property type="entry name" value="MFS general substrate transporter like domains"/>
    <property type="match status" value="1"/>
</dbReference>